<dbReference type="RefSeq" id="WP_249102065.1">
    <property type="nucleotide sequence ID" value="NZ_JAMAST010000014.1"/>
</dbReference>
<comment type="caution">
    <text evidence="1">The sequence shown here is derived from an EMBL/GenBank/DDBJ whole genome shotgun (WGS) entry which is preliminary data.</text>
</comment>
<reference evidence="1 2" key="1">
    <citation type="submission" date="2022-05" db="EMBL/GenBank/DDBJ databases">
        <title>Sporolactobacillus sp nov CPB3-1, isolated from tree bark (Mangifera indica L.).</title>
        <authorList>
            <person name="Phuengjayaem S."/>
            <person name="Tanasupawat S."/>
        </authorList>
    </citation>
    <scope>NUCLEOTIDE SEQUENCE [LARGE SCALE GENOMIC DNA]</scope>
    <source>
        <strain evidence="1 2">CPB3-1</strain>
    </source>
</reference>
<evidence type="ECO:0000313" key="2">
    <source>
        <dbReference type="Proteomes" id="UP001203004"/>
    </source>
</evidence>
<dbReference type="Proteomes" id="UP001203004">
    <property type="component" value="Unassembled WGS sequence"/>
</dbReference>
<evidence type="ECO:0000313" key="1">
    <source>
        <dbReference type="EMBL" id="MCL1632372.1"/>
    </source>
</evidence>
<gene>
    <name evidence="1" type="ORF">M3N64_10630</name>
</gene>
<organism evidence="1 2">
    <name type="scientific">Sporolactobacillus mangiferae</name>
    <dbReference type="NCBI Taxonomy" id="2940498"/>
    <lineage>
        <taxon>Bacteria</taxon>
        <taxon>Bacillati</taxon>
        <taxon>Bacillota</taxon>
        <taxon>Bacilli</taxon>
        <taxon>Bacillales</taxon>
        <taxon>Sporolactobacillaceae</taxon>
        <taxon>Sporolactobacillus</taxon>
    </lineage>
</organism>
<dbReference type="InterPro" id="IPR010298">
    <property type="entry name" value="YacP-like"/>
</dbReference>
<name>A0ABT0MBW7_9BACL</name>
<dbReference type="Pfam" id="PF05991">
    <property type="entry name" value="NYN_YacP"/>
    <property type="match status" value="1"/>
</dbReference>
<sequence>MQDILIVDGYNVIGAWTELKKLQKNDFELARDFLINKLSEYQAVTGWRVILIFDAYLISGKETKTKKSKIEVIYTKKSEKADQKIEGLIKKLQNVKTRIHVATSDMAEQWAVFSQGALRKPSRELIEEIGQIEKEIKRSTANTHRSSSMTKIQLDDATREKLEQMRRGF</sequence>
<keyword evidence="2" id="KW-1185">Reference proteome</keyword>
<dbReference type="CDD" id="cd10912">
    <property type="entry name" value="PIN_YacP-like"/>
    <property type="match status" value="1"/>
</dbReference>
<proteinExistence type="predicted"/>
<accession>A0ABT0MBW7</accession>
<dbReference type="PANTHER" id="PTHR34547:SF1">
    <property type="entry name" value="YACP-LIKE NYN DOMAIN PROTEIN"/>
    <property type="match status" value="1"/>
</dbReference>
<protein>
    <submittedName>
        <fullName evidence="1">NYN domain-containing protein</fullName>
    </submittedName>
</protein>
<dbReference type="EMBL" id="JAMAST010000014">
    <property type="protein sequence ID" value="MCL1632372.1"/>
    <property type="molecule type" value="Genomic_DNA"/>
</dbReference>
<dbReference type="PANTHER" id="PTHR34547">
    <property type="entry name" value="YACP-LIKE NYN DOMAIN PROTEIN"/>
    <property type="match status" value="1"/>
</dbReference>